<evidence type="ECO:0000256" key="10">
    <source>
        <dbReference type="SAM" id="Phobius"/>
    </source>
</evidence>
<evidence type="ECO:0000259" key="11">
    <source>
        <dbReference type="Pfam" id="PF01757"/>
    </source>
</evidence>
<dbReference type="InterPro" id="IPR036514">
    <property type="entry name" value="SGNH_hydro_sf"/>
</dbReference>
<feature type="transmembrane region" description="Helical" evidence="10">
    <location>
        <begin position="12"/>
        <end position="38"/>
    </location>
</feature>
<evidence type="ECO:0000313" key="13">
    <source>
        <dbReference type="Proteomes" id="UP000838308"/>
    </source>
</evidence>
<comment type="similarity">
    <text evidence="2">Belongs to the acyltransferase 3 family.</text>
</comment>
<evidence type="ECO:0000256" key="7">
    <source>
        <dbReference type="ARBA" id="ARBA00023136"/>
    </source>
</evidence>
<feature type="compositionally biased region" description="Basic and acidic residues" evidence="9">
    <location>
        <begin position="388"/>
        <end position="432"/>
    </location>
</feature>
<dbReference type="GO" id="GO:0016746">
    <property type="term" value="F:acyltransferase activity"/>
    <property type="evidence" value="ECO:0007669"/>
    <property type="project" value="UniProtKB-KW"/>
</dbReference>
<evidence type="ECO:0000313" key="12">
    <source>
        <dbReference type="EMBL" id="CAH2715346.1"/>
    </source>
</evidence>
<dbReference type="InterPro" id="IPR002656">
    <property type="entry name" value="Acyl_transf_3_dom"/>
</dbReference>
<dbReference type="Proteomes" id="UP000838308">
    <property type="component" value="Unassembled WGS sequence"/>
</dbReference>
<keyword evidence="5 10" id="KW-0812">Transmembrane</keyword>
<dbReference type="InterPro" id="IPR050879">
    <property type="entry name" value="Acyltransferase_3"/>
</dbReference>
<proteinExistence type="inferred from homology"/>
<keyword evidence="8 12" id="KW-0012">Acyltransferase</keyword>
<feature type="transmembrane region" description="Helical" evidence="10">
    <location>
        <begin position="214"/>
        <end position="234"/>
    </location>
</feature>
<dbReference type="CDD" id="cd01840">
    <property type="entry name" value="SGNH_hydrolase_yrhL_like"/>
    <property type="match status" value="1"/>
</dbReference>
<evidence type="ECO:0000256" key="2">
    <source>
        <dbReference type="ARBA" id="ARBA00007400"/>
    </source>
</evidence>
<feature type="transmembrane region" description="Helical" evidence="10">
    <location>
        <begin position="360"/>
        <end position="378"/>
    </location>
</feature>
<feature type="transmembrane region" description="Helical" evidence="10">
    <location>
        <begin position="184"/>
        <end position="202"/>
    </location>
</feature>
<evidence type="ECO:0000256" key="4">
    <source>
        <dbReference type="ARBA" id="ARBA00022679"/>
    </source>
</evidence>
<dbReference type="SUPFAM" id="SSF52266">
    <property type="entry name" value="SGNH hydrolase"/>
    <property type="match status" value="1"/>
</dbReference>
<sequence>MLSVIFYHIGFPWATGGFLGVVVFFVLSGYLITDIIMTEWEQRRRIDLKNFWIRRARRLLPAMLAMLVITIGWVNLFHHHLLEKLQADALAALLYISNWWYIFHHQSYFDSFQSPSLLTHFWSLAVEEQYYLFWPLLLTFGLRFISKRSILFITLTLASISALTMAILYQPGSDPSRVYYGTDTRAFSLLIGSALALIWPSQKLAAKVPSPLRLVLNLVGTIALVVILLMVRLTNQYDPFLYRGGMVLLSIATMLFVAVLVHPANSISKLLNVKPLKWLGDRSYGIYLWHYPVLVLTSPAINTTGISIGRVLFQLTCIIGLSALSYKFIENPLRQGGLKQTWRKIATKKSVHNRFIFRRWIVLGGGVLIMLVSFLAIYNVTNAKTDKKEETHDVIKEDRSNNQLKIEQKKKEPPSPTVHPKEEELTKPDGENKLPQTDSSIEKNEKVTAIGDSILLDVAYFLTEYFPSLHADGKVGRQMSQAVQVVKKMKQEGTLGDTVIIELGTNGPFNKNQLISMIELIGHDRKIIFINTRVPRPWETVVNNALKEVTTKFANTTLVNWYAASAGHNEYFSPDGVHLNAKGAKAYAALVAKAFGK</sequence>
<name>A0ABM9ETA2_9BACI</name>
<keyword evidence="3" id="KW-1003">Cell membrane</keyword>
<feature type="transmembrane region" description="Helical" evidence="10">
    <location>
        <begin position="150"/>
        <end position="172"/>
    </location>
</feature>
<evidence type="ECO:0000256" key="6">
    <source>
        <dbReference type="ARBA" id="ARBA00022989"/>
    </source>
</evidence>
<keyword evidence="7 10" id="KW-0472">Membrane</keyword>
<dbReference type="Pfam" id="PF01757">
    <property type="entry name" value="Acyl_transf_3"/>
    <property type="match status" value="1"/>
</dbReference>
<evidence type="ECO:0000256" key="5">
    <source>
        <dbReference type="ARBA" id="ARBA00022692"/>
    </source>
</evidence>
<feature type="transmembrane region" description="Helical" evidence="10">
    <location>
        <begin position="240"/>
        <end position="263"/>
    </location>
</feature>
<dbReference type="Gene3D" id="3.40.50.1110">
    <property type="entry name" value="SGNH hydrolase"/>
    <property type="match status" value="1"/>
</dbReference>
<reference evidence="12" key="1">
    <citation type="submission" date="2022-04" db="EMBL/GenBank/DDBJ databases">
        <authorList>
            <person name="Criscuolo A."/>
        </authorList>
    </citation>
    <scope>NUCLEOTIDE SEQUENCE</scope>
    <source>
        <strain evidence="12">CIP111895</strain>
    </source>
</reference>
<keyword evidence="6 10" id="KW-1133">Transmembrane helix</keyword>
<comment type="subcellular location">
    <subcellularLocation>
        <location evidence="1">Cell membrane</location>
        <topology evidence="1">Multi-pass membrane protein</topology>
    </subcellularLocation>
</comment>
<keyword evidence="13" id="KW-1185">Reference proteome</keyword>
<feature type="region of interest" description="Disordered" evidence="9">
    <location>
        <begin position="388"/>
        <end position="440"/>
    </location>
</feature>
<dbReference type="EMBL" id="CALBWS010000015">
    <property type="protein sequence ID" value="CAH2715346.1"/>
    <property type="molecule type" value="Genomic_DNA"/>
</dbReference>
<organism evidence="12 13">
    <name type="scientific">Neobacillus rhizosphaerae</name>
    <dbReference type="NCBI Taxonomy" id="2880965"/>
    <lineage>
        <taxon>Bacteria</taxon>
        <taxon>Bacillati</taxon>
        <taxon>Bacillota</taxon>
        <taxon>Bacilli</taxon>
        <taxon>Bacillales</taxon>
        <taxon>Bacillaceae</taxon>
        <taxon>Neobacillus</taxon>
    </lineage>
</organism>
<evidence type="ECO:0000256" key="8">
    <source>
        <dbReference type="ARBA" id="ARBA00023315"/>
    </source>
</evidence>
<feature type="domain" description="Acyltransferase 3" evidence="11">
    <location>
        <begin position="1"/>
        <end position="320"/>
    </location>
</feature>
<gene>
    <name evidence="12" type="primary">oatA</name>
    <name evidence="12" type="ORF">BACCIP111895_02530</name>
</gene>
<comment type="caution">
    <text evidence="12">The sequence shown here is derived from an EMBL/GenBank/DDBJ whole genome shotgun (WGS) entry which is preliminary data.</text>
</comment>
<feature type="transmembrane region" description="Helical" evidence="10">
    <location>
        <begin position="59"/>
        <end position="79"/>
    </location>
</feature>
<dbReference type="PANTHER" id="PTHR23028">
    <property type="entry name" value="ACETYLTRANSFERASE"/>
    <property type="match status" value="1"/>
</dbReference>
<dbReference type="PANTHER" id="PTHR23028:SF53">
    <property type="entry name" value="ACYL_TRANSF_3 DOMAIN-CONTAINING PROTEIN"/>
    <property type="match status" value="1"/>
</dbReference>
<feature type="transmembrane region" description="Helical" evidence="10">
    <location>
        <begin position="85"/>
        <end position="103"/>
    </location>
</feature>
<evidence type="ECO:0000256" key="1">
    <source>
        <dbReference type="ARBA" id="ARBA00004651"/>
    </source>
</evidence>
<protein>
    <submittedName>
        <fullName evidence="12">O-acetyltransferase OatA</fullName>
        <ecNumber evidence="12">2.3.1.-</ecNumber>
    </submittedName>
</protein>
<evidence type="ECO:0000256" key="9">
    <source>
        <dbReference type="SAM" id="MobiDB-lite"/>
    </source>
</evidence>
<feature type="transmembrane region" description="Helical" evidence="10">
    <location>
        <begin position="284"/>
        <end position="301"/>
    </location>
</feature>
<dbReference type="EC" id="2.3.1.-" evidence="12"/>
<evidence type="ECO:0000256" key="3">
    <source>
        <dbReference type="ARBA" id="ARBA00022475"/>
    </source>
</evidence>
<accession>A0ABM9ETA2</accession>
<keyword evidence="4 12" id="KW-0808">Transferase</keyword>